<protein>
    <submittedName>
        <fullName evidence="6">Uncharacterized protein</fullName>
    </submittedName>
</protein>
<gene>
    <name evidence="6" type="ORF">SP90_04655</name>
</gene>
<evidence type="ECO:0000256" key="1">
    <source>
        <dbReference type="ARBA" id="ARBA00004236"/>
    </source>
</evidence>
<dbReference type="SUPFAM" id="SSF50956">
    <property type="entry name" value="Thermostable phytase (3-phytase)"/>
    <property type="match status" value="1"/>
</dbReference>
<dbReference type="InterPro" id="IPR011042">
    <property type="entry name" value="6-blade_b-propeller_TolB-like"/>
</dbReference>
<evidence type="ECO:0000256" key="4">
    <source>
        <dbReference type="ARBA" id="ARBA00023136"/>
    </source>
</evidence>
<dbReference type="PATRIC" id="fig|1560234.3.peg.2884"/>
<accession>A0A1B7XIA2</accession>
<organism evidence="6 7">
    <name type="scientific">Halodesulfovibrio spirochaetisodalis</name>
    <dbReference type="NCBI Taxonomy" id="1560234"/>
    <lineage>
        <taxon>Bacteria</taxon>
        <taxon>Pseudomonadati</taxon>
        <taxon>Thermodesulfobacteriota</taxon>
        <taxon>Desulfovibrionia</taxon>
        <taxon>Desulfovibrionales</taxon>
        <taxon>Desulfovibrionaceae</taxon>
        <taxon>Halodesulfovibrio</taxon>
    </lineage>
</organism>
<dbReference type="CDD" id="cd09971">
    <property type="entry name" value="SdiA-regulated"/>
    <property type="match status" value="1"/>
</dbReference>
<comment type="subcellular location">
    <subcellularLocation>
        <location evidence="1">Cell membrane</location>
    </subcellularLocation>
</comment>
<dbReference type="Proteomes" id="UP000091979">
    <property type="component" value="Unassembled WGS sequence"/>
</dbReference>
<evidence type="ECO:0000313" key="7">
    <source>
        <dbReference type="Proteomes" id="UP000091979"/>
    </source>
</evidence>
<keyword evidence="7" id="KW-1185">Reference proteome</keyword>
<evidence type="ECO:0000313" key="6">
    <source>
        <dbReference type="EMBL" id="OBQ55260.1"/>
    </source>
</evidence>
<dbReference type="Pfam" id="PF06977">
    <property type="entry name" value="SdiA-regulated"/>
    <property type="match status" value="1"/>
</dbReference>
<evidence type="ECO:0000256" key="5">
    <source>
        <dbReference type="SAM" id="Phobius"/>
    </source>
</evidence>
<keyword evidence="3" id="KW-1003">Cell membrane</keyword>
<keyword evidence="5" id="KW-0812">Transmembrane</keyword>
<feature type="transmembrane region" description="Helical" evidence="5">
    <location>
        <begin position="6"/>
        <end position="23"/>
    </location>
</feature>
<dbReference type="EMBL" id="JXMS01000005">
    <property type="protein sequence ID" value="OBQ55260.1"/>
    <property type="molecule type" value="Genomic_DNA"/>
</dbReference>
<name>A0A1B7XIA2_9BACT</name>
<keyword evidence="4 5" id="KW-0472">Membrane</keyword>
<evidence type="ECO:0000256" key="2">
    <source>
        <dbReference type="ARBA" id="ARBA00009852"/>
    </source>
</evidence>
<comment type="similarity">
    <text evidence="2">Belongs to the YjiK family.</text>
</comment>
<dbReference type="AlphaFoldDB" id="A0A1B7XIA2"/>
<dbReference type="STRING" id="1560234.SP90_04655"/>
<sequence length="295" mass="33194">MKSTLLIGLITFCAFFMFLFFELDDKIHSIWMDWKTSETIKEKSIWLPNYIVDVQAKPITGVDKNVSGITFDYDNNTLWIITNQPQELIELDMEMNPIRVISLKNFSDTEAVAYMGDGHLVIADERDFSIVLAPVTPKTTELDRQNLKHITLKKGGTENIGLEGIAIDPETNVIFAVQERNPLKIITISGLADGKRGIEIGTPPNIDVTSLNLRDLSGLHFDSKTGHLLMLSDESKLLVEVSMQENDISYFDLEAGFFGLTDKIPQAEGVTMDADRNLYIVSEPNLIYRFKKSGK</sequence>
<evidence type="ECO:0000256" key="3">
    <source>
        <dbReference type="ARBA" id="ARBA00022475"/>
    </source>
</evidence>
<keyword evidence="5" id="KW-1133">Transmembrane helix</keyword>
<dbReference type="InterPro" id="IPR009722">
    <property type="entry name" value="YjiK/CarP"/>
</dbReference>
<proteinExistence type="inferred from homology"/>
<reference evidence="6 7" key="1">
    <citation type="submission" date="2015-01" db="EMBL/GenBank/DDBJ databases">
        <title>Desulfovibrio sp. JC271 draft genome sequence.</title>
        <authorList>
            <person name="Shivani Y."/>
            <person name="Subhash Y."/>
            <person name="Sasikala C."/>
            <person name="Ramana C.V."/>
        </authorList>
    </citation>
    <scope>NUCLEOTIDE SEQUENCE [LARGE SCALE GENOMIC DNA]</scope>
    <source>
        <strain evidence="6 7">JC271</strain>
    </source>
</reference>
<comment type="caution">
    <text evidence="6">The sequence shown here is derived from an EMBL/GenBank/DDBJ whole genome shotgun (WGS) entry which is preliminary data.</text>
</comment>
<dbReference type="GO" id="GO:0005886">
    <property type="term" value="C:plasma membrane"/>
    <property type="evidence" value="ECO:0007669"/>
    <property type="project" value="UniProtKB-SubCell"/>
</dbReference>
<dbReference type="Gene3D" id="2.120.10.30">
    <property type="entry name" value="TolB, C-terminal domain"/>
    <property type="match status" value="1"/>
</dbReference>